<dbReference type="EMBL" id="OAOP01000006">
    <property type="protein sequence ID" value="SNX72266.1"/>
    <property type="molecule type" value="Genomic_DNA"/>
</dbReference>
<evidence type="ECO:0000313" key="1">
    <source>
        <dbReference type="EMBL" id="SNX72266.1"/>
    </source>
</evidence>
<dbReference type="RefSeq" id="WP_281257316.1">
    <property type="nucleotide sequence ID" value="NZ_JBEPMQ010000005.1"/>
</dbReference>
<sequence>MIVYQSNNRFFVPSETGLKEIPFSVISKWREEGANVEIEVMEE</sequence>
<dbReference type="AlphaFoldDB" id="A0A285CYZ8"/>
<name>A0A285CYZ8_9BACI</name>
<reference evidence="1 2" key="1">
    <citation type="submission" date="2017-08" db="EMBL/GenBank/DDBJ databases">
        <authorList>
            <person name="de Groot N.N."/>
        </authorList>
    </citation>
    <scope>NUCLEOTIDE SEQUENCE [LARGE SCALE GENOMIC DNA]</scope>
    <source>
        <strain evidence="1 2">JC228</strain>
    </source>
</reference>
<proteinExistence type="predicted"/>
<protein>
    <submittedName>
        <fullName evidence="1">Uncharacterized protein</fullName>
    </submittedName>
</protein>
<organism evidence="1 2">
    <name type="scientific">Bacillus oleivorans</name>
    <dbReference type="NCBI Taxonomy" id="1448271"/>
    <lineage>
        <taxon>Bacteria</taxon>
        <taxon>Bacillati</taxon>
        <taxon>Bacillota</taxon>
        <taxon>Bacilli</taxon>
        <taxon>Bacillales</taxon>
        <taxon>Bacillaceae</taxon>
        <taxon>Bacillus</taxon>
    </lineage>
</organism>
<dbReference type="Proteomes" id="UP000219546">
    <property type="component" value="Unassembled WGS sequence"/>
</dbReference>
<accession>A0A285CYZ8</accession>
<gene>
    <name evidence="1" type="ORF">SAMN05877753_1066</name>
</gene>
<keyword evidence="2" id="KW-1185">Reference proteome</keyword>
<evidence type="ECO:0000313" key="2">
    <source>
        <dbReference type="Proteomes" id="UP000219546"/>
    </source>
</evidence>